<sequence length="391" mass="43623">MKKILALTGIRSEYYILYPVIDLLRQDKQFDVRVVVSGAHLSDWHGLTLREIEADGFHVVDKLDSLLMTNRTTQRVKGVGMLTHALAQTVERENPDVIFVVGDREESIAAALVGNYMDVAVAHLGGGDPVYGNADDPIRFAVSKLAHIHFTLADAYAKNLQRVGEEEFRIFNVGDPALDTIRTTPQRSLIEMSGILGVDINDGKYIVLIRNPLSSEWKDAGHQMHITLQALEQFCKESGYKVIAIHPNTDPGACDIIEAIQAYKDKPFIKFYKNLEREVFVNLMRHARALAGNSSMGILEAPFYKLPVINIGNRQQGRLNAGNVEFVPDEHAAIIQAVNKSCGNDEYRKMVANLKNPYGDGRTSEKIRDVLRSVDLSDKQWLVKKNLAGIS</sequence>
<evidence type="ECO:0000313" key="2">
    <source>
        <dbReference type="EMBL" id="OGL81388.1"/>
    </source>
</evidence>
<dbReference type="EMBL" id="MGEJ01000007">
    <property type="protein sequence ID" value="OGL81388.1"/>
    <property type="molecule type" value="Genomic_DNA"/>
</dbReference>
<dbReference type="NCBIfam" id="TIGR03568">
    <property type="entry name" value="NeuC_NnaA"/>
    <property type="match status" value="1"/>
</dbReference>
<dbReference type="GO" id="GO:0004553">
    <property type="term" value="F:hydrolase activity, hydrolyzing O-glycosyl compounds"/>
    <property type="evidence" value="ECO:0007669"/>
    <property type="project" value="InterPro"/>
</dbReference>
<dbReference type="SUPFAM" id="SSF53756">
    <property type="entry name" value="UDP-Glycosyltransferase/glycogen phosphorylase"/>
    <property type="match status" value="1"/>
</dbReference>
<dbReference type="InterPro" id="IPR020004">
    <property type="entry name" value="UDP-GlcNAc_Epase"/>
</dbReference>
<evidence type="ECO:0000259" key="1">
    <source>
        <dbReference type="Pfam" id="PF02350"/>
    </source>
</evidence>
<proteinExistence type="predicted"/>
<dbReference type="InterPro" id="IPR003331">
    <property type="entry name" value="UDP_GlcNAc_Epimerase_2_dom"/>
</dbReference>
<reference evidence="2 3" key="1">
    <citation type="journal article" date="2016" name="Nat. Commun.">
        <title>Thousands of microbial genomes shed light on interconnected biogeochemical processes in an aquifer system.</title>
        <authorList>
            <person name="Anantharaman K."/>
            <person name="Brown C.T."/>
            <person name="Hug L.A."/>
            <person name="Sharon I."/>
            <person name="Castelle C.J."/>
            <person name="Probst A.J."/>
            <person name="Thomas B.C."/>
            <person name="Singh A."/>
            <person name="Wilkins M.J."/>
            <person name="Karaoz U."/>
            <person name="Brodie E.L."/>
            <person name="Williams K.H."/>
            <person name="Hubbard S.S."/>
            <person name="Banfield J.F."/>
        </authorList>
    </citation>
    <scope>NUCLEOTIDE SEQUENCE [LARGE SCALE GENOMIC DNA]</scope>
</reference>
<dbReference type="InterPro" id="IPR029767">
    <property type="entry name" value="WecB-like"/>
</dbReference>
<protein>
    <submittedName>
        <fullName evidence="2">UDP-N-acetyl-D-glucosamine 2-epimerase, UDP-hydrolysing</fullName>
    </submittedName>
</protein>
<dbReference type="Gene3D" id="3.40.50.2000">
    <property type="entry name" value="Glycogen Phosphorylase B"/>
    <property type="match status" value="2"/>
</dbReference>
<name>A0A1F7UUK1_9BACT</name>
<organism evidence="2 3">
    <name type="scientific">Candidatus Uhrbacteria bacterium RIFCSPLOWO2_01_FULL_47_24</name>
    <dbReference type="NCBI Taxonomy" id="1802401"/>
    <lineage>
        <taxon>Bacteria</taxon>
        <taxon>Candidatus Uhriibacteriota</taxon>
    </lineage>
</organism>
<dbReference type="STRING" id="1802401.A3B21_00360"/>
<dbReference type="PANTHER" id="PTHR43174:SF3">
    <property type="entry name" value="UDP-N-ACETYLGLUCOSAMINE 2-EPIMERASE"/>
    <property type="match status" value="1"/>
</dbReference>
<dbReference type="PANTHER" id="PTHR43174">
    <property type="entry name" value="UDP-N-ACETYLGLUCOSAMINE 2-EPIMERASE"/>
    <property type="match status" value="1"/>
</dbReference>
<accession>A0A1F7UUK1</accession>
<evidence type="ECO:0000313" key="3">
    <source>
        <dbReference type="Proteomes" id="UP000176897"/>
    </source>
</evidence>
<dbReference type="AlphaFoldDB" id="A0A1F7UUK1"/>
<dbReference type="Pfam" id="PF02350">
    <property type="entry name" value="Epimerase_2"/>
    <property type="match status" value="1"/>
</dbReference>
<feature type="domain" description="UDP-N-acetylglucosamine 2-epimerase" evidence="1">
    <location>
        <begin position="24"/>
        <end position="371"/>
    </location>
</feature>
<gene>
    <name evidence="2" type="ORF">A3B21_00360</name>
</gene>
<comment type="caution">
    <text evidence="2">The sequence shown here is derived from an EMBL/GenBank/DDBJ whole genome shotgun (WGS) entry which is preliminary data.</text>
</comment>
<dbReference type="Proteomes" id="UP000176897">
    <property type="component" value="Unassembled WGS sequence"/>
</dbReference>
<dbReference type="GO" id="GO:0006047">
    <property type="term" value="P:UDP-N-acetylglucosamine metabolic process"/>
    <property type="evidence" value="ECO:0007669"/>
    <property type="project" value="InterPro"/>
</dbReference>